<protein>
    <submittedName>
        <fullName evidence="1">Tectonin beta-propeller repeat-containing protein 2</fullName>
    </submittedName>
</protein>
<accession>A0A087T7J7</accession>
<dbReference type="EMBL" id="KK113812">
    <property type="protein sequence ID" value="KFM61086.1"/>
    <property type="molecule type" value="Genomic_DNA"/>
</dbReference>
<dbReference type="STRING" id="407821.A0A087T7J7"/>
<gene>
    <name evidence="1" type="ORF">X975_08747</name>
</gene>
<proteinExistence type="predicted"/>
<dbReference type="AlphaFoldDB" id="A0A087T7J7"/>
<dbReference type="OrthoDB" id="9930272at2759"/>
<reference evidence="1 2" key="1">
    <citation type="submission" date="2013-11" db="EMBL/GenBank/DDBJ databases">
        <title>Genome sequencing of Stegodyphus mimosarum.</title>
        <authorList>
            <person name="Bechsgaard J."/>
        </authorList>
    </citation>
    <scope>NUCLEOTIDE SEQUENCE [LARGE SCALE GENOMIC DNA]</scope>
</reference>
<organism evidence="1 2">
    <name type="scientific">Stegodyphus mimosarum</name>
    <name type="common">African social velvet spider</name>
    <dbReference type="NCBI Taxonomy" id="407821"/>
    <lineage>
        <taxon>Eukaryota</taxon>
        <taxon>Metazoa</taxon>
        <taxon>Ecdysozoa</taxon>
        <taxon>Arthropoda</taxon>
        <taxon>Chelicerata</taxon>
        <taxon>Arachnida</taxon>
        <taxon>Araneae</taxon>
        <taxon>Araneomorphae</taxon>
        <taxon>Entelegynae</taxon>
        <taxon>Eresoidea</taxon>
        <taxon>Eresidae</taxon>
        <taxon>Stegodyphus</taxon>
    </lineage>
</organism>
<feature type="non-terminal residue" evidence="1">
    <location>
        <position position="71"/>
    </location>
</feature>
<sequence>MSNGDNSTPCTSTSYPIFKEFLLQSNLLERIPARAQKGLSTFDIEFTSLDANGPYLAIGTNIGIVYLFDRK</sequence>
<evidence type="ECO:0000313" key="2">
    <source>
        <dbReference type="Proteomes" id="UP000054359"/>
    </source>
</evidence>
<evidence type="ECO:0000313" key="1">
    <source>
        <dbReference type="EMBL" id="KFM61086.1"/>
    </source>
</evidence>
<keyword evidence="2" id="KW-1185">Reference proteome</keyword>
<name>A0A087T7J7_STEMI</name>
<dbReference type="Proteomes" id="UP000054359">
    <property type="component" value="Unassembled WGS sequence"/>
</dbReference>